<evidence type="ECO:0000256" key="4">
    <source>
        <dbReference type="ARBA" id="ARBA00022490"/>
    </source>
</evidence>
<evidence type="ECO:0000256" key="6">
    <source>
        <dbReference type="ARBA" id="ARBA00022829"/>
    </source>
</evidence>
<dbReference type="Gene3D" id="1.10.150.130">
    <property type="match status" value="1"/>
</dbReference>
<feature type="domain" description="Core-binding (CB)" evidence="13">
    <location>
        <begin position="3"/>
        <end position="89"/>
    </location>
</feature>
<protein>
    <recommendedName>
        <fullName evidence="3 11">Tyrosine recombinase XerC</fullName>
    </recommendedName>
</protein>
<keyword evidence="6 11" id="KW-0159">Chromosome partition</keyword>
<dbReference type="PANTHER" id="PTHR30349:SF81">
    <property type="entry name" value="TYROSINE RECOMBINASE XERC"/>
    <property type="match status" value="1"/>
</dbReference>
<gene>
    <name evidence="11" type="primary">xerC</name>
    <name evidence="14" type="ORF">SAMN03097708_02939</name>
</gene>
<keyword evidence="8 11" id="KW-0238">DNA-binding</keyword>
<dbReference type="Gene3D" id="1.10.443.10">
    <property type="entry name" value="Intergrase catalytic core"/>
    <property type="match status" value="1"/>
</dbReference>
<evidence type="ECO:0000256" key="8">
    <source>
        <dbReference type="ARBA" id="ARBA00023125"/>
    </source>
</evidence>
<keyword evidence="5 11" id="KW-0132">Cell division</keyword>
<feature type="active site" description="O-(3'-phospho-DNA)-tyrosine intermediate" evidence="11">
    <location>
        <position position="277"/>
    </location>
</feature>
<dbReference type="InterPro" id="IPR002104">
    <property type="entry name" value="Integrase_catalytic"/>
</dbReference>
<dbReference type="SUPFAM" id="SSF56349">
    <property type="entry name" value="DNA breaking-rejoining enzymes"/>
    <property type="match status" value="1"/>
</dbReference>
<evidence type="ECO:0000313" key="15">
    <source>
        <dbReference type="Proteomes" id="UP000199648"/>
    </source>
</evidence>
<evidence type="ECO:0000256" key="5">
    <source>
        <dbReference type="ARBA" id="ARBA00022618"/>
    </source>
</evidence>
<dbReference type="InterPro" id="IPR023009">
    <property type="entry name" value="Tyrosine_recombinase_XerC/XerD"/>
</dbReference>
<dbReference type="GO" id="GO:0003677">
    <property type="term" value="F:DNA binding"/>
    <property type="evidence" value="ECO:0007669"/>
    <property type="project" value="UniProtKB-UniRule"/>
</dbReference>
<evidence type="ECO:0000256" key="10">
    <source>
        <dbReference type="ARBA" id="ARBA00023306"/>
    </source>
</evidence>
<dbReference type="GO" id="GO:0051301">
    <property type="term" value="P:cell division"/>
    <property type="evidence" value="ECO:0007669"/>
    <property type="project" value="UniProtKB-UniRule"/>
</dbReference>
<keyword evidence="7 11" id="KW-0229">DNA integration</keyword>
<dbReference type="EMBL" id="FMWD01000011">
    <property type="protein sequence ID" value="SCZ66276.1"/>
    <property type="molecule type" value="Genomic_DNA"/>
</dbReference>
<dbReference type="InterPro" id="IPR044068">
    <property type="entry name" value="CB"/>
</dbReference>
<dbReference type="GO" id="GO:0009037">
    <property type="term" value="F:tyrosine-based site-specific recombinase activity"/>
    <property type="evidence" value="ECO:0007669"/>
    <property type="project" value="UniProtKB-UniRule"/>
</dbReference>
<dbReference type="NCBIfam" id="TIGR02224">
    <property type="entry name" value="recomb_XerC"/>
    <property type="match status" value="1"/>
</dbReference>
<evidence type="ECO:0000259" key="13">
    <source>
        <dbReference type="PROSITE" id="PS51900"/>
    </source>
</evidence>
<dbReference type="Pfam" id="PF02899">
    <property type="entry name" value="Phage_int_SAM_1"/>
    <property type="match status" value="1"/>
</dbReference>
<name>A0A1G5QX55_9GAMM</name>
<dbReference type="InterPro" id="IPR004107">
    <property type="entry name" value="Integrase_SAM-like_N"/>
</dbReference>
<feature type="active site" evidence="11">
    <location>
        <position position="149"/>
    </location>
</feature>
<evidence type="ECO:0000256" key="2">
    <source>
        <dbReference type="ARBA" id="ARBA00006657"/>
    </source>
</evidence>
<organism evidence="14 15">
    <name type="scientific">Thiohalomonas denitrificans</name>
    <dbReference type="NCBI Taxonomy" id="415747"/>
    <lineage>
        <taxon>Bacteria</taxon>
        <taxon>Pseudomonadati</taxon>
        <taxon>Pseudomonadota</taxon>
        <taxon>Gammaproteobacteria</taxon>
        <taxon>Thiohalomonadales</taxon>
        <taxon>Thiohalomonadaceae</taxon>
        <taxon>Thiohalomonas</taxon>
    </lineage>
</organism>
<dbReference type="GO" id="GO:0007059">
    <property type="term" value="P:chromosome segregation"/>
    <property type="evidence" value="ECO:0007669"/>
    <property type="project" value="UniProtKB-UniRule"/>
</dbReference>
<feature type="active site" evidence="11">
    <location>
        <position position="245"/>
    </location>
</feature>
<evidence type="ECO:0000256" key="3">
    <source>
        <dbReference type="ARBA" id="ARBA00015804"/>
    </source>
</evidence>
<dbReference type="InterPro" id="IPR011010">
    <property type="entry name" value="DNA_brk_join_enz"/>
</dbReference>
<dbReference type="OrthoDB" id="9801717at2"/>
<dbReference type="RefSeq" id="WP_092998673.1">
    <property type="nucleotide sequence ID" value="NZ_FMWD01000011.1"/>
</dbReference>
<dbReference type="GO" id="GO:0006313">
    <property type="term" value="P:DNA transposition"/>
    <property type="evidence" value="ECO:0007669"/>
    <property type="project" value="UniProtKB-UniRule"/>
</dbReference>
<dbReference type="PROSITE" id="PS51898">
    <property type="entry name" value="TYR_RECOMBINASE"/>
    <property type="match status" value="1"/>
</dbReference>
<keyword evidence="4 11" id="KW-0963">Cytoplasm</keyword>
<keyword evidence="15" id="KW-1185">Reference proteome</keyword>
<evidence type="ECO:0000256" key="9">
    <source>
        <dbReference type="ARBA" id="ARBA00023172"/>
    </source>
</evidence>
<dbReference type="Proteomes" id="UP000199648">
    <property type="component" value="Unassembled WGS sequence"/>
</dbReference>
<dbReference type="GO" id="GO:0005737">
    <property type="term" value="C:cytoplasm"/>
    <property type="evidence" value="ECO:0007669"/>
    <property type="project" value="UniProtKB-SubCell"/>
</dbReference>
<feature type="domain" description="Tyr recombinase" evidence="12">
    <location>
        <begin position="110"/>
        <end position="290"/>
    </location>
</feature>
<comment type="similarity">
    <text evidence="2 11">Belongs to the 'phage' integrase family. XerC subfamily.</text>
</comment>
<dbReference type="InterPro" id="IPR011931">
    <property type="entry name" value="Recomb_XerC"/>
</dbReference>
<reference evidence="14 15" key="1">
    <citation type="submission" date="2016-10" db="EMBL/GenBank/DDBJ databases">
        <authorList>
            <person name="de Groot N.N."/>
        </authorList>
    </citation>
    <scope>NUCLEOTIDE SEQUENCE [LARGE SCALE GENOMIC DNA]</scope>
    <source>
        <strain evidence="14 15">HLD2</strain>
    </source>
</reference>
<accession>A0A1G5QX55</accession>
<feature type="active site" evidence="11">
    <location>
        <position position="242"/>
    </location>
</feature>
<evidence type="ECO:0000256" key="1">
    <source>
        <dbReference type="ARBA" id="ARBA00004496"/>
    </source>
</evidence>
<comment type="function">
    <text evidence="11">Site-specific tyrosine recombinase, which acts by catalyzing the cutting and rejoining of the recombining DNA molecules. The XerC-XerD complex is essential to convert dimers of the bacterial chromosome into monomers to permit their segregation at cell division. It also contributes to the segregational stability of plasmids.</text>
</comment>
<dbReference type="PANTHER" id="PTHR30349">
    <property type="entry name" value="PHAGE INTEGRASE-RELATED"/>
    <property type="match status" value="1"/>
</dbReference>
<dbReference type="InterPro" id="IPR013762">
    <property type="entry name" value="Integrase-like_cat_sf"/>
</dbReference>
<keyword evidence="9 11" id="KW-0233">DNA recombination</keyword>
<dbReference type="Pfam" id="PF00589">
    <property type="entry name" value="Phage_integrase"/>
    <property type="match status" value="1"/>
</dbReference>
<sequence length="301" mass="34058">MIEAELAQVDAFLQHLRLERRLSPHTTANYARDLSRLVLFCNEAGIDEWSQVDVHRVRAFVAWRHRHGAGGRTQQRELSALRGFFRYLIREGFATQNPGADIPAPKSDKRLPKALNVDQMEQLLTITGDDALAVRDQAMLELMYSSGLRLAEMVGLDTSDLDRHDAVVRVTGKGAKTRVVPVGRKALEAIALWLRRRGELADLEETALFVGKGGKRLSGRAVQLRFREHARRQGLEVPVHPHMLRHSFASHILESSGDLRAVQELLGHADISTTQVYTHLDFQHLASVYDQAHPRARRRKR</sequence>
<dbReference type="HAMAP" id="MF_01808">
    <property type="entry name" value="Recomb_XerC_XerD"/>
    <property type="match status" value="1"/>
</dbReference>
<feature type="active site" evidence="11">
    <location>
        <position position="173"/>
    </location>
</feature>
<dbReference type="PROSITE" id="PS51900">
    <property type="entry name" value="CB"/>
    <property type="match status" value="1"/>
</dbReference>
<evidence type="ECO:0000259" key="12">
    <source>
        <dbReference type="PROSITE" id="PS51898"/>
    </source>
</evidence>
<dbReference type="NCBIfam" id="NF001399">
    <property type="entry name" value="PRK00283.1"/>
    <property type="match status" value="1"/>
</dbReference>
<dbReference type="CDD" id="cd00798">
    <property type="entry name" value="INT_XerDC_C"/>
    <property type="match status" value="1"/>
</dbReference>
<dbReference type="AlphaFoldDB" id="A0A1G5QX55"/>
<dbReference type="STRING" id="415747.SAMN03097708_02939"/>
<keyword evidence="10 11" id="KW-0131">Cell cycle</keyword>
<feature type="active site" evidence="11">
    <location>
        <position position="268"/>
    </location>
</feature>
<comment type="subunit">
    <text evidence="11">Forms a cyclic heterotetrameric complex composed of two molecules of XerC and two molecules of XerD.</text>
</comment>
<dbReference type="InterPro" id="IPR010998">
    <property type="entry name" value="Integrase_recombinase_N"/>
</dbReference>
<comment type="subcellular location">
    <subcellularLocation>
        <location evidence="1 11">Cytoplasm</location>
    </subcellularLocation>
</comment>
<proteinExistence type="inferred from homology"/>
<evidence type="ECO:0000256" key="11">
    <source>
        <dbReference type="HAMAP-Rule" id="MF_01808"/>
    </source>
</evidence>
<evidence type="ECO:0000256" key="7">
    <source>
        <dbReference type="ARBA" id="ARBA00022908"/>
    </source>
</evidence>
<evidence type="ECO:0000313" key="14">
    <source>
        <dbReference type="EMBL" id="SCZ66276.1"/>
    </source>
</evidence>
<dbReference type="InterPro" id="IPR050090">
    <property type="entry name" value="Tyrosine_recombinase_XerCD"/>
</dbReference>